<feature type="transmembrane region" description="Helical" evidence="8">
    <location>
        <begin position="267"/>
        <end position="286"/>
    </location>
</feature>
<accession>A0A1Y2FNG9</accession>
<evidence type="ECO:0000256" key="6">
    <source>
        <dbReference type="ARBA" id="ARBA00022989"/>
    </source>
</evidence>
<feature type="transmembrane region" description="Helical" evidence="8">
    <location>
        <begin position="298"/>
        <end position="316"/>
    </location>
</feature>
<dbReference type="GO" id="GO:0015179">
    <property type="term" value="F:L-amino acid transmembrane transporter activity"/>
    <property type="evidence" value="ECO:0007669"/>
    <property type="project" value="TreeGrafter"/>
</dbReference>
<feature type="transmembrane region" description="Helical" evidence="8">
    <location>
        <begin position="384"/>
        <end position="405"/>
    </location>
</feature>
<comment type="caution">
    <text evidence="10">The sequence shown here is derived from an EMBL/GenBank/DDBJ whole genome shotgun (WGS) entry which is preliminary data.</text>
</comment>
<feature type="transmembrane region" description="Helical" evidence="8">
    <location>
        <begin position="121"/>
        <end position="143"/>
    </location>
</feature>
<proteinExistence type="inferred from homology"/>
<dbReference type="OMA" id="MKWTHIA"/>
<feature type="transmembrane region" description="Helical" evidence="8">
    <location>
        <begin position="417"/>
        <end position="438"/>
    </location>
</feature>
<dbReference type="PANTHER" id="PTHR22950:SF692">
    <property type="entry name" value="TRANSMEMBRANE AMINO ACID TRANSPORTER FAMILY PROTEIN"/>
    <property type="match status" value="1"/>
</dbReference>
<protein>
    <submittedName>
        <fullName evidence="10">Transmembrane amino acid transporter protein-domain-containing protein</fullName>
    </submittedName>
</protein>
<comment type="subcellular location">
    <subcellularLocation>
        <location evidence="1">Membrane</location>
        <topology evidence="1">Multi-pass membrane protein</topology>
    </subcellularLocation>
</comment>
<evidence type="ECO:0000313" key="11">
    <source>
        <dbReference type="Proteomes" id="UP000193685"/>
    </source>
</evidence>
<keyword evidence="11" id="KW-1185">Reference proteome</keyword>
<evidence type="ECO:0000313" key="10">
    <source>
        <dbReference type="EMBL" id="ORY85552.1"/>
    </source>
</evidence>
<feature type="transmembrane region" description="Helical" evidence="8">
    <location>
        <begin position="227"/>
        <end position="246"/>
    </location>
</feature>
<feature type="transmembrane region" description="Helical" evidence="8">
    <location>
        <begin position="358"/>
        <end position="378"/>
    </location>
</feature>
<keyword evidence="7 8" id="KW-0472">Membrane</keyword>
<dbReference type="PANTHER" id="PTHR22950">
    <property type="entry name" value="AMINO ACID TRANSPORTER"/>
    <property type="match status" value="1"/>
</dbReference>
<dbReference type="InterPro" id="IPR013057">
    <property type="entry name" value="AA_transpt_TM"/>
</dbReference>
<feature type="transmembrane region" description="Helical" evidence="8">
    <location>
        <begin position="149"/>
        <end position="167"/>
    </location>
</feature>
<dbReference type="Proteomes" id="UP000193685">
    <property type="component" value="Unassembled WGS sequence"/>
</dbReference>
<dbReference type="Pfam" id="PF01490">
    <property type="entry name" value="Aa_trans"/>
    <property type="match status" value="1"/>
</dbReference>
<name>A0A1Y2FNG9_PROLT</name>
<feature type="transmembrane region" description="Helical" evidence="8">
    <location>
        <begin position="38"/>
        <end position="64"/>
    </location>
</feature>
<evidence type="ECO:0000256" key="4">
    <source>
        <dbReference type="ARBA" id="ARBA00022692"/>
    </source>
</evidence>
<sequence length="446" mass="48282">MPDRGLRAVSTSLERIDENKPLLQRKGSRGSRLDDKDFIVGGSTIYQTVFNSVNILMGIGILSLPLGFAYAGWLLGGLLFFASGAVTLYTALLLSRCMADRPELQTYADVAYAAFGTKARYYVSLAFSMELLASCTALVVLFGDGLHSLMPSITATQFKLMGFFLFFGSSFVPLSILSISSIVGILATSSVVFVVIADGFIKHTSPGSLLQPAHTDWLPQKLGLTPLAIGLMMSPWSAHSVFCNVYKDMRHPHKFGKAIKTSYGITSILDIAMAVSGYLMFGNAVMDEITQSILGTEGYPQLISVLIVVMISIVPLTKMPLNTRPIATTVDVLLGVDDRVVKAHTAGSSILTRSSIRFGVRVLVNGIPVILGIFCPSFDRVMSLLGSGLCYTICVLLPVAFYLKLCGHKIGTGERMSLYVIWVFALLLGCLGTVWTFLPRELIEGL</sequence>
<evidence type="ECO:0000259" key="9">
    <source>
        <dbReference type="Pfam" id="PF01490"/>
    </source>
</evidence>
<feature type="domain" description="Amino acid transporter transmembrane" evidence="9">
    <location>
        <begin position="42"/>
        <end position="435"/>
    </location>
</feature>
<evidence type="ECO:0000256" key="7">
    <source>
        <dbReference type="ARBA" id="ARBA00023136"/>
    </source>
</evidence>
<evidence type="ECO:0000256" key="5">
    <source>
        <dbReference type="ARBA" id="ARBA00022970"/>
    </source>
</evidence>
<keyword evidence="4 8" id="KW-0812">Transmembrane</keyword>
<feature type="transmembrane region" description="Helical" evidence="8">
    <location>
        <begin position="70"/>
        <end position="94"/>
    </location>
</feature>
<keyword evidence="3" id="KW-0813">Transport</keyword>
<evidence type="ECO:0000256" key="3">
    <source>
        <dbReference type="ARBA" id="ARBA00022448"/>
    </source>
</evidence>
<organism evidence="10 11">
    <name type="scientific">Protomyces lactucae-debilis</name>
    <dbReference type="NCBI Taxonomy" id="2754530"/>
    <lineage>
        <taxon>Eukaryota</taxon>
        <taxon>Fungi</taxon>
        <taxon>Dikarya</taxon>
        <taxon>Ascomycota</taxon>
        <taxon>Taphrinomycotina</taxon>
        <taxon>Taphrinomycetes</taxon>
        <taxon>Taphrinales</taxon>
        <taxon>Protomycetaceae</taxon>
        <taxon>Protomyces</taxon>
    </lineage>
</organism>
<evidence type="ECO:0000256" key="1">
    <source>
        <dbReference type="ARBA" id="ARBA00004141"/>
    </source>
</evidence>
<keyword evidence="5" id="KW-0029">Amino-acid transport</keyword>
<dbReference type="OrthoDB" id="655540at2759"/>
<dbReference type="EMBL" id="MCFI01000004">
    <property type="protein sequence ID" value="ORY85552.1"/>
    <property type="molecule type" value="Genomic_DNA"/>
</dbReference>
<dbReference type="RefSeq" id="XP_040727034.1">
    <property type="nucleotide sequence ID" value="XM_040867575.1"/>
</dbReference>
<reference evidence="10 11" key="1">
    <citation type="submission" date="2016-07" db="EMBL/GenBank/DDBJ databases">
        <title>Pervasive Adenine N6-methylation of Active Genes in Fungi.</title>
        <authorList>
            <consortium name="DOE Joint Genome Institute"/>
            <person name="Mondo S.J."/>
            <person name="Dannebaum R.O."/>
            <person name="Kuo R.C."/>
            <person name="Labutti K."/>
            <person name="Haridas S."/>
            <person name="Kuo A."/>
            <person name="Salamov A."/>
            <person name="Ahrendt S.R."/>
            <person name="Lipzen A."/>
            <person name="Sullivan W."/>
            <person name="Andreopoulos W.B."/>
            <person name="Clum A."/>
            <person name="Lindquist E."/>
            <person name="Daum C."/>
            <person name="Ramamoorthy G.K."/>
            <person name="Gryganskyi A."/>
            <person name="Culley D."/>
            <person name="Magnuson J.K."/>
            <person name="James T.Y."/>
            <person name="O'Malley M.A."/>
            <person name="Stajich J.E."/>
            <person name="Spatafora J.W."/>
            <person name="Visel A."/>
            <person name="Grigoriev I.V."/>
        </authorList>
    </citation>
    <scope>NUCLEOTIDE SEQUENCE [LARGE SCALE GENOMIC DNA]</scope>
    <source>
        <strain evidence="10 11">12-1054</strain>
    </source>
</reference>
<dbReference type="GeneID" id="63784174"/>
<dbReference type="STRING" id="56484.A0A1Y2FNG9"/>
<dbReference type="GO" id="GO:0005774">
    <property type="term" value="C:vacuolar membrane"/>
    <property type="evidence" value="ECO:0007669"/>
    <property type="project" value="TreeGrafter"/>
</dbReference>
<feature type="transmembrane region" description="Helical" evidence="8">
    <location>
        <begin position="174"/>
        <end position="197"/>
    </location>
</feature>
<gene>
    <name evidence="10" type="ORF">BCR37DRAFT_344631</name>
</gene>
<evidence type="ECO:0000256" key="2">
    <source>
        <dbReference type="ARBA" id="ARBA00008066"/>
    </source>
</evidence>
<keyword evidence="6 8" id="KW-1133">Transmembrane helix</keyword>
<dbReference type="AlphaFoldDB" id="A0A1Y2FNG9"/>
<comment type="similarity">
    <text evidence="2">Belongs to the amino acid/polyamine transporter 2 family.</text>
</comment>
<evidence type="ECO:0000256" key="8">
    <source>
        <dbReference type="SAM" id="Phobius"/>
    </source>
</evidence>